<feature type="compositionally biased region" description="Low complexity" evidence="1">
    <location>
        <begin position="613"/>
        <end position="641"/>
    </location>
</feature>
<reference evidence="2 3" key="1">
    <citation type="submission" date="2011-02" db="EMBL/GenBank/DDBJ databases">
        <title>The Genome Sequence of Sphaeroforma arctica JP610.</title>
        <authorList>
            <consortium name="The Broad Institute Genome Sequencing Platform"/>
            <person name="Russ C."/>
            <person name="Cuomo C."/>
            <person name="Young S.K."/>
            <person name="Zeng Q."/>
            <person name="Gargeya S."/>
            <person name="Alvarado L."/>
            <person name="Berlin A."/>
            <person name="Chapman S.B."/>
            <person name="Chen Z."/>
            <person name="Freedman E."/>
            <person name="Gellesch M."/>
            <person name="Goldberg J."/>
            <person name="Griggs A."/>
            <person name="Gujja S."/>
            <person name="Heilman E."/>
            <person name="Heiman D."/>
            <person name="Howarth C."/>
            <person name="Mehta T."/>
            <person name="Neiman D."/>
            <person name="Pearson M."/>
            <person name="Roberts A."/>
            <person name="Saif S."/>
            <person name="Shea T."/>
            <person name="Shenoy N."/>
            <person name="Sisk P."/>
            <person name="Stolte C."/>
            <person name="Sykes S."/>
            <person name="White J."/>
            <person name="Yandava C."/>
            <person name="Burger G."/>
            <person name="Gray M.W."/>
            <person name="Holland P.W.H."/>
            <person name="King N."/>
            <person name="Lang F.B.F."/>
            <person name="Roger A.J."/>
            <person name="Ruiz-Trillo I."/>
            <person name="Haas B."/>
            <person name="Nusbaum C."/>
            <person name="Birren B."/>
        </authorList>
    </citation>
    <scope>NUCLEOTIDE SEQUENCE [LARGE SCALE GENOMIC DNA]</scope>
    <source>
        <strain evidence="2 3">JP610</strain>
    </source>
</reference>
<sequence length="928" mass="95504">MSGRIVFIKCDDGYEAMAETDSEGLYIFNNVPEVASCQVSVSETEESIYIGVDNSVATCEEPEPEPSRSPSSSASPSHTASLTPLPSVDPAGLSPSPSATMSMTPSASAANDCIRGVVRDVESSEPVSGVSVTVMCDPEFELTTITNIQGEYEFIGLPDMAACHVSIDDTTVDVDVEVDDSEATCVHNEPSPSPSPTASLTPLASFEPVALSSSPSPTMSMTPSTVAGDCVHGIVRNSENGAPVPGVEVMITCDPDFEQTRQTNDQGEYEFINVPNVAECQVSILETDVDVDIGLDNSETTCEEPMPSQSASATPSVSPTPSHTASLTALPSVEPAALSASPSASAIGDCVRGIVRSNDNGTPVSGVEVLISCDPAFERSTQTDDQGEYEFDNVPNVASCQVSIVGADIDVDIDIDDSEATCVLPVPSPSSPATPSASVSGSPAVTPSGTVSISPSISPSGSVSISMTPSSTASATASMSVEPSASPTVTPSTSVSPTPSHTASLTALPSVEPAALSPSPTMTPSASAIGDCVRGIVRDGETDEPVVDKSVTIKCVPDYENEVVTDSQGEYLFMVPAGSVCQVAVAQTAAEVDVEVEDGVEIETTTVICLAPSPSPSATVSPAPATSASTNAPVTPTASPSLSKLPDVEPVALSPSPSATASPSTTPVADVPDCVRGVVRDAQTGQPAANVDVVIECGNGFKLTVKTDQNGEYNFDIVPDVDTCDVSIANTDLDVKVDVDDSHAECVETDHIPSPSTSPTISPVGECLRGLLRNTKTNMPIADKGIIVVCPSGYTERKVTDENGEYVFYNIAEGSSCQITVEGDDIELDFDVTGTGAECPEPTTPISDQCLSGMVKDSNGAPVVGQSVVVKCAANFEMETLTDSNGEYNFSNLPASADCQVSITDTQVRVAVEVIDDSATCSDSEVAK</sequence>
<dbReference type="Pfam" id="PF13620">
    <property type="entry name" value="CarboxypepD_reg"/>
    <property type="match status" value="1"/>
</dbReference>
<feature type="region of interest" description="Disordered" evidence="1">
    <location>
        <begin position="613"/>
        <end position="670"/>
    </location>
</feature>
<evidence type="ECO:0000313" key="2">
    <source>
        <dbReference type="EMBL" id="KNC73876.1"/>
    </source>
</evidence>
<feature type="region of interest" description="Disordered" evidence="1">
    <location>
        <begin position="424"/>
        <end position="504"/>
    </location>
</feature>
<feature type="compositionally biased region" description="Low complexity" evidence="1">
    <location>
        <begin position="68"/>
        <end position="77"/>
    </location>
</feature>
<dbReference type="SUPFAM" id="SSF49464">
    <property type="entry name" value="Carboxypeptidase regulatory domain-like"/>
    <property type="match status" value="5"/>
</dbReference>
<keyword evidence="3" id="KW-1185">Reference proteome</keyword>
<feature type="compositionally biased region" description="Low complexity" evidence="1">
    <location>
        <begin position="307"/>
        <end position="326"/>
    </location>
</feature>
<feature type="compositionally biased region" description="Low complexity" evidence="1">
    <location>
        <begin position="94"/>
        <end position="107"/>
    </location>
</feature>
<dbReference type="Proteomes" id="UP000054560">
    <property type="component" value="Unassembled WGS sequence"/>
</dbReference>
<dbReference type="SUPFAM" id="SSF49478">
    <property type="entry name" value="Cna protein B-type domain"/>
    <property type="match status" value="1"/>
</dbReference>
<protein>
    <recommendedName>
        <fullName evidence="4">SD-repeat containing protein B domain-containing protein</fullName>
    </recommendedName>
</protein>
<dbReference type="PANTHER" id="PTHR48148:SF2">
    <property type="entry name" value="PA14 DOMAIN-CONTAINING PROTEIN"/>
    <property type="match status" value="1"/>
</dbReference>
<dbReference type="RefSeq" id="XP_014147778.1">
    <property type="nucleotide sequence ID" value="XM_014292303.1"/>
</dbReference>
<organism evidence="2 3">
    <name type="scientific">Sphaeroforma arctica JP610</name>
    <dbReference type="NCBI Taxonomy" id="667725"/>
    <lineage>
        <taxon>Eukaryota</taxon>
        <taxon>Ichthyosporea</taxon>
        <taxon>Ichthyophonida</taxon>
        <taxon>Sphaeroforma</taxon>
    </lineage>
</organism>
<dbReference type="InterPro" id="IPR008969">
    <property type="entry name" value="CarboxyPept-like_regulatory"/>
</dbReference>
<evidence type="ECO:0008006" key="4">
    <source>
        <dbReference type="Google" id="ProtNLM"/>
    </source>
</evidence>
<dbReference type="GeneID" id="25914069"/>
<feature type="region of interest" description="Disordered" evidence="1">
    <location>
        <begin position="299"/>
        <end position="326"/>
    </location>
</feature>
<dbReference type="EMBL" id="KQ245034">
    <property type="protein sequence ID" value="KNC73876.1"/>
    <property type="molecule type" value="Genomic_DNA"/>
</dbReference>
<feature type="compositionally biased region" description="Low complexity" evidence="1">
    <location>
        <begin position="433"/>
        <end position="504"/>
    </location>
</feature>
<proteinExistence type="predicted"/>
<dbReference type="PANTHER" id="PTHR48148">
    <property type="entry name" value="KERATINOCYTE PROLINE-RICH PROTEIN"/>
    <property type="match status" value="1"/>
</dbReference>
<dbReference type="AlphaFoldDB" id="A0A0L0FBJ7"/>
<gene>
    <name evidence="2" type="ORF">SARC_13565</name>
</gene>
<feature type="region of interest" description="Disordered" evidence="1">
    <location>
        <begin position="52"/>
        <end position="107"/>
    </location>
</feature>
<accession>A0A0L0FBJ7</accession>
<feature type="compositionally biased region" description="Low complexity" evidence="1">
    <location>
        <begin position="650"/>
        <end position="669"/>
    </location>
</feature>
<evidence type="ECO:0000256" key="1">
    <source>
        <dbReference type="SAM" id="MobiDB-lite"/>
    </source>
</evidence>
<name>A0A0L0FBJ7_9EUKA</name>
<dbReference type="Gene3D" id="2.60.40.1120">
    <property type="entry name" value="Carboxypeptidase-like, regulatory domain"/>
    <property type="match status" value="2"/>
</dbReference>
<evidence type="ECO:0000313" key="3">
    <source>
        <dbReference type="Proteomes" id="UP000054560"/>
    </source>
</evidence>